<dbReference type="Pfam" id="PF00144">
    <property type="entry name" value="Beta-lactamase"/>
    <property type="match status" value="1"/>
</dbReference>
<keyword evidence="3" id="KW-1185">Reference proteome</keyword>
<dbReference type="GO" id="GO:0019216">
    <property type="term" value="P:regulation of lipid metabolic process"/>
    <property type="evidence" value="ECO:0007669"/>
    <property type="project" value="TreeGrafter"/>
</dbReference>
<dbReference type="InterPro" id="IPR052794">
    <property type="entry name" value="Mito_Ser_Protease_LACTB"/>
</dbReference>
<proteinExistence type="predicted"/>
<evidence type="ECO:0000259" key="1">
    <source>
        <dbReference type="Pfam" id="PF00144"/>
    </source>
</evidence>
<feature type="domain" description="Beta-lactamase-related" evidence="1">
    <location>
        <begin position="34"/>
        <end position="343"/>
    </location>
</feature>
<sequence length="359" mass="39835">MKRIIASIMLLLGAVGFTQTIEGPNLIKTREAKKLAKKFLRKQGITGMSISVSQHGELIWSQGFGYSNRKEKIRVKPDTTIFRIASISKSITAVALARLANDKLIDLDSSIYKYVPEYPKHNYDFTIRQLGGNLAGIRHYKDNVEYALNKKMSITEGLDLFKNDDLLYEPGTHYNYSSFGYVLLSEAIQKATQTPFETLVTDSIFKPLKMTHTMADVSDAEIPNLTQFYRSSALKKRIIAKPVANEYKVAGGGFLSTSEDIVKFGNELIFPKILSEKAIAEITTSQCLITGERTGYGIGFSCEKSVNDTPKFYHTGGGVGASSILMVFPKEEVVITVLTNLTGVTMTDFGKELENVFVN</sequence>
<dbReference type="GO" id="GO:0008233">
    <property type="term" value="F:peptidase activity"/>
    <property type="evidence" value="ECO:0007669"/>
    <property type="project" value="TreeGrafter"/>
</dbReference>
<comment type="caution">
    <text evidence="2">The sequence shown here is derived from an EMBL/GenBank/DDBJ whole genome shotgun (WGS) entry which is preliminary data.</text>
</comment>
<dbReference type="AlphaFoldDB" id="A0A4R1RL95"/>
<gene>
    <name evidence="2" type="ORF">EV196_10349</name>
</gene>
<dbReference type="InterPro" id="IPR012338">
    <property type="entry name" value="Beta-lactam/transpept-like"/>
</dbReference>
<dbReference type="PANTHER" id="PTHR46520:SF1">
    <property type="entry name" value="SERINE BETA-LACTAMASE-LIKE PROTEIN LACTB, MITOCHONDRIAL"/>
    <property type="match status" value="1"/>
</dbReference>
<dbReference type="EMBL" id="SLUP01000003">
    <property type="protein sequence ID" value="TCL66640.1"/>
    <property type="molecule type" value="Genomic_DNA"/>
</dbReference>
<dbReference type="SUPFAM" id="SSF56601">
    <property type="entry name" value="beta-lactamase/transpeptidase-like"/>
    <property type="match status" value="1"/>
</dbReference>
<dbReference type="PANTHER" id="PTHR46520">
    <property type="entry name" value="SERINE BETA-LACTAMASE-LIKE PROTEIN LACTB, MITOCHONDRIAL"/>
    <property type="match status" value="1"/>
</dbReference>
<name>A0A4R1RL95_9FLAO</name>
<evidence type="ECO:0000313" key="3">
    <source>
        <dbReference type="Proteomes" id="UP000295455"/>
    </source>
</evidence>
<accession>A0A4R1RL95</accession>
<protein>
    <submittedName>
        <fullName evidence="2">CubicO group peptidase (Beta-lactamase class C family)</fullName>
    </submittedName>
</protein>
<organism evidence="2 3">
    <name type="scientific">Mariniflexile fucanivorans</name>
    <dbReference type="NCBI Taxonomy" id="264023"/>
    <lineage>
        <taxon>Bacteria</taxon>
        <taxon>Pseudomonadati</taxon>
        <taxon>Bacteroidota</taxon>
        <taxon>Flavobacteriia</taxon>
        <taxon>Flavobacteriales</taxon>
        <taxon>Flavobacteriaceae</taxon>
        <taxon>Mariniflexile</taxon>
    </lineage>
</organism>
<dbReference type="OrthoDB" id="9793489at2"/>
<dbReference type="InterPro" id="IPR001466">
    <property type="entry name" value="Beta-lactam-related"/>
</dbReference>
<dbReference type="Gene3D" id="3.40.710.10">
    <property type="entry name" value="DD-peptidase/beta-lactamase superfamily"/>
    <property type="match status" value="1"/>
</dbReference>
<dbReference type="RefSeq" id="WP_132216716.1">
    <property type="nucleotide sequence ID" value="NZ_OX156936.1"/>
</dbReference>
<dbReference type="GO" id="GO:0006508">
    <property type="term" value="P:proteolysis"/>
    <property type="evidence" value="ECO:0007669"/>
    <property type="project" value="TreeGrafter"/>
</dbReference>
<evidence type="ECO:0000313" key="2">
    <source>
        <dbReference type="EMBL" id="TCL66640.1"/>
    </source>
</evidence>
<dbReference type="Proteomes" id="UP000295455">
    <property type="component" value="Unassembled WGS sequence"/>
</dbReference>
<reference evidence="2 3" key="1">
    <citation type="submission" date="2019-03" db="EMBL/GenBank/DDBJ databases">
        <title>Genomic Encyclopedia of Type Strains, Phase IV (KMG-IV): sequencing the most valuable type-strain genomes for metagenomic binning, comparative biology and taxonomic classification.</title>
        <authorList>
            <person name="Goeker M."/>
        </authorList>
    </citation>
    <scope>NUCLEOTIDE SEQUENCE [LARGE SCALE GENOMIC DNA]</scope>
    <source>
        <strain evidence="2 3">DSM 18792</strain>
    </source>
</reference>